<accession>A0A8H9J0V9</accession>
<feature type="region of interest" description="Disordered" evidence="1">
    <location>
        <begin position="116"/>
        <end position="150"/>
    </location>
</feature>
<keyword evidence="2" id="KW-0472">Membrane</keyword>
<evidence type="ECO:0000313" key="3">
    <source>
        <dbReference type="EMBL" id="GHF68463.1"/>
    </source>
</evidence>
<protein>
    <recommendedName>
        <fullName evidence="5">Phosphodiester glycosidase domain-containing protein</fullName>
    </recommendedName>
</protein>
<organism evidence="3 4">
    <name type="scientific">Amycolatopsis bartoniae</name>
    <dbReference type="NCBI Taxonomy" id="941986"/>
    <lineage>
        <taxon>Bacteria</taxon>
        <taxon>Bacillati</taxon>
        <taxon>Actinomycetota</taxon>
        <taxon>Actinomycetes</taxon>
        <taxon>Pseudonocardiales</taxon>
        <taxon>Pseudonocardiaceae</taxon>
        <taxon>Amycolatopsis</taxon>
    </lineage>
</organism>
<dbReference type="AlphaFoldDB" id="A0A8H9J0V9"/>
<evidence type="ECO:0008006" key="5">
    <source>
        <dbReference type="Google" id="ProtNLM"/>
    </source>
</evidence>
<dbReference type="RefSeq" id="WP_145932928.1">
    <property type="nucleotide sequence ID" value="NZ_BNAV01000007.1"/>
</dbReference>
<evidence type="ECO:0000256" key="1">
    <source>
        <dbReference type="SAM" id="MobiDB-lite"/>
    </source>
</evidence>
<evidence type="ECO:0000256" key="2">
    <source>
        <dbReference type="SAM" id="Phobius"/>
    </source>
</evidence>
<reference evidence="3" key="1">
    <citation type="journal article" date="2014" name="Int. J. Syst. Evol. Microbiol.">
        <title>Complete genome sequence of Corynebacterium casei LMG S-19264T (=DSM 44701T), isolated from a smear-ripened cheese.</title>
        <authorList>
            <consortium name="US DOE Joint Genome Institute (JGI-PGF)"/>
            <person name="Walter F."/>
            <person name="Albersmeier A."/>
            <person name="Kalinowski J."/>
            <person name="Ruckert C."/>
        </authorList>
    </citation>
    <scope>NUCLEOTIDE SEQUENCE</scope>
    <source>
        <strain evidence="3">CGMCC 4.7679</strain>
    </source>
</reference>
<comment type="caution">
    <text evidence="3">The sequence shown here is derived from an EMBL/GenBank/DDBJ whole genome shotgun (WGS) entry which is preliminary data.</text>
</comment>
<sequence>MTRQVRGEESGGLVEDRGDAGSFSGSLATASPEVSGDDTAETRPITPPGRRRPWVRWLRRSFLAAVLVFLVVVGWSVTGALTAPGTDSTAARLAEWGRDHGLGGLVTWLEKQQYDHNQPPVGGLPPGGIPIAPGVVPTAPAPRGGPHGLPAPAPITSLAGTALLPGEGQWQTVVTDHGQPAARVAELRPDPQHTSFVAGVLWLDPTFVRGQLQPGFQDPGGSWHAATSITPALEHSVVAAFNAGFRLNGASNGGYYSEGRTAVPLVDGAASLVLRTDGTATVGSWNHEVAMSPQVASVRQNLVMLVDNGQVNPTCATGGTKEWGSTIGQAAYIHRSAFGVTADGAEVYVGGPALSVCTLGNILKAAGVVRGMELDINPAWVSGTYFHDSPAGPPKGFPLFPAEQVPPAHYLHPASRDWFGWYLRN</sequence>
<proteinExistence type="predicted"/>
<dbReference type="OrthoDB" id="141240at2"/>
<feature type="transmembrane region" description="Helical" evidence="2">
    <location>
        <begin position="61"/>
        <end position="83"/>
    </location>
</feature>
<evidence type="ECO:0000313" key="4">
    <source>
        <dbReference type="Proteomes" id="UP000658656"/>
    </source>
</evidence>
<keyword evidence="2" id="KW-0812">Transmembrane</keyword>
<feature type="region of interest" description="Disordered" evidence="1">
    <location>
        <begin position="1"/>
        <end position="51"/>
    </location>
</feature>
<dbReference type="Proteomes" id="UP000658656">
    <property type="component" value="Unassembled WGS sequence"/>
</dbReference>
<dbReference type="EMBL" id="BNAV01000007">
    <property type="protein sequence ID" value="GHF68463.1"/>
    <property type="molecule type" value="Genomic_DNA"/>
</dbReference>
<keyword evidence="2" id="KW-1133">Transmembrane helix</keyword>
<feature type="compositionally biased region" description="Basic and acidic residues" evidence="1">
    <location>
        <begin position="1"/>
        <end position="19"/>
    </location>
</feature>
<gene>
    <name evidence="3" type="ORF">GCM10017566_47850</name>
</gene>
<name>A0A8H9J0V9_9PSEU</name>
<reference evidence="3" key="2">
    <citation type="submission" date="2020-09" db="EMBL/GenBank/DDBJ databases">
        <authorList>
            <person name="Sun Q."/>
            <person name="Zhou Y."/>
        </authorList>
    </citation>
    <scope>NUCLEOTIDE SEQUENCE</scope>
    <source>
        <strain evidence="3">CGMCC 4.7679</strain>
    </source>
</reference>
<keyword evidence="4" id="KW-1185">Reference proteome</keyword>